<evidence type="ECO:0000313" key="3">
    <source>
        <dbReference type="EMBL" id="RDX99588.1"/>
    </source>
</evidence>
<dbReference type="Gene3D" id="3.10.10.10">
    <property type="entry name" value="HIV Type 1 Reverse Transcriptase, subunit A, domain 1"/>
    <property type="match status" value="2"/>
</dbReference>
<dbReference type="PANTHER" id="PTHR37984:SF5">
    <property type="entry name" value="PROTEIN NYNRIN-LIKE"/>
    <property type="match status" value="1"/>
</dbReference>
<feature type="compositionally biased region" description="Basic and acidic residues" evidence="1">
    <location>
        <begin position="1"/>
        <end position="11"/>
    </location>
</feature>
<keyword evidence="4" id="KW-1185">Reference proteome</keyword>
<sequence>MRIKREEERKIERRKRKKRVREKPKRRKEKEKKKEKKESTKREKSKKEEKSKEFFVVSHKEVKRILLAKNEHLIAMPTNMLLIISPSLVSLPTSIEKLLEEFKGVFPKDVPHRLPPLRGIEHHKDLTLGATFPNKATYRKNPKCPRIYKNKLKGWVRESMSPCAMSVILMPKKDGTWRMCSDCKPINNIIRSGYHQIRMREGDEWKMTFKTKFVLYEWLQLYEINESCLEKSYCKCVVVYFDNILIYSTCLNDHLLHLKSVLEILRKETLYSNLEKCTFCTHEVVFLGYVVGSHGVKVDEKKIKVIQEWPTPKIASEVRSFHGLASFYRRFYWSVIDKGSQTQELSRKLLNTLSIDEGSQTQTLSK</sequence>
<dbReference type="Gene3D" id="3.30.70.270">
    <property type="match status" value="2"/>
</dbReference>
<dbReference type="InterPro" id="IPR050951">
    <property type="entry name" value="Retrovirus_Pol_polyprotein"/>
</dbReference>
<dbReference type="EMBL" id="QJKJ01003197">
    <property type="protein sequence ID" value="RDX99588.1"/>
    <property type="molecule type" value="Genomic_DNA"/>
</dbReference>
<evidence type="ECO:0000259" key="2">
    <source>
        <dbReference type="Pfam" id="PF00078"/>
    </source>
</evidence>
<evidence type="ECO:0000256" key="1">
    <source>
        <dbReference type="SAM" id="MobiDB-lite"/>
    </source>
</evidence>
<dbReference type="InterPro" id="IPR043128">
    <property type="entry name" value="Rev_trsase/Diguanyl_cyclase"/>
</dbReference>
<dbReference type="PANTHER" id="PTHR37984">
    <property type="entry name" value="PROTEIN CBG26694"/>
    <property type="match status" value="1"/>
</dbReference>
<dbReference type="CDD" id="cd01647">
    <property type="entry name" value="RT_LTR"/>
    <property type="match status" value="1"/>
</dbReference>
<dbReference type="Pfam" id="PF00078">
    <property type="entry name" value="RVT_1"/>
    <property type="match status" value="1"/>
</dbReference>
<reference evidence="3" key="1">
    <citation type="submission" date="2018-05" db="EMBL/GenBank/DDBJ databases">
        <title>Draft genome of Mucuna pruriens seed.</title>
        <authorList>
            <person name="Nnadi N.E."/>
            <person name="Vos R."/>
            <person name="Hasami M.H."/>
            <person name="Devisetty U.K."/>
            <person name="Aguiy J.C."/>
        </authorList>
    </citation>
    <scope>NUCLEOTIDE SEQUENCE [LARGE SCALE GENOMIC DNA]</scope>
    <source>
        <strain evidence="3">JCA_2017</strain>
    </source>
</reference>
<feature type="region of interest" description="Disordered" evidence="1">
    <location>
        <begin position="1"/>
        <end position="52"/>
    </location>
</feature>
<feature type="non-terminal residue" evidence="3">
    <location>
        <position position="366"/>
    </location>
</feature>
<feature type="compositionally biased region" description="Basic residues" evidence="1">
    <location>
        <begin position="12"/>
        <end position="35"/>
    </location>
</feature>
<comment type="caution">
    <text evidence="3">The sequence shown here is derived from an EMBL/GenBank/DDBJ whole genome shotgun (WGS) entry which is preliminary data.</text>
</comment>
<protein>
    <recommendedName>
        <fullName evidence="2">Reverse transcriptase domain-containing protein</fullName>
    </recommendedName>
</protein>
<dbReference type="AlphaFoldDB" id="A0A371H9W5"/>
<feature type="non-terminal residue" evidence="3">
    <location>
        <position position="1"/>
    </location>
</feature>
<gene>
    <name evidence="3" type="ORF">CR513_17342</name>
</gene>
<dbReference type="SUPFAM" id="SSF56672">
    <property type="entry name" value="DNA/RNA polymerases"/>
    <property type="match status" value="1"/>
</dbReference>
<dbReference type="Proteomes" id="UP000257109">
    <property type="component" value="Unassembled WGS sequence"/>
</dbReference>
<organism evidence="3 4">
    <name type="scientific">Mucuna pruriens</name>
    <name type="common">Velvet bean</name>
    <name type="synonym">Dolichos pruriens</name>
    <dbReference type="NCBI Taxonomy" id="157652"/>
    <lineage>
        <taxon>Eukaryota</taxon>
        <taxon>Viridiplantae</taxon>
        <taxon>Streptophyta</taxon>
        <taxon>Embryophyta</taxon>
        <taxon>Tracheophyta</taxon>
        <taxon>Spermatophyta</taxon>
        <taxon>Magnoliopsida</taxon>
        <taxon>eudicotyledons</taxon>
        <taxon>Gunneridae</taxon>
        <taxon>Pentapetalae</taxon>
        <taxon>rosids</taxon>
        <taxon>fabids</taxon>
        <taxon>Fabales</taxon>
        <taxon>Fabaceae</taxon>
        <taxon>Papilionoideae</taxon>
        <taxon>50 kb inversion clade</taxon>
        <taxon>NPAAA clade</taxon>
        <taxon>indigoferoid/millettioid clade</taxon>
        <taxon>Phaseoleae</taxon>
        <taxon>Mucuna</taxon>
    </lineage>
</organism>
<accession>A0A371H9W5</accession>
<proteinExistence type="predicted"/>
<evidence type="ECO:0000313" key="4">
    <source>
        <dbReference type="Proteomes" id="UP000257109"/>
    </source>
</evidence>
<dbReference type="InterPro" id="IPR043502">
    <property type="entry name" value="DNA/RNA_pol_sf"/>
</dbReference>
<name>A0A371H9W5_MUCPR</name>
<dbReference type="InterPro" id="IPR000477">
    <property type="entry name" value="RT_dom"/>
</dbReference>
<feature type="domain" description="Reverse transcriptase" evidence="2">
    <location>
        <begin position="234"/>
        <end position="290"/>
    </location>
</feature>
<feature type="compositionally biased region" description="Basic and acidic residues" evidence="1">
    <location>
        <begin position="36"/>
        <end position="52"/>
    </location>
</feature>
<dbReference type="OrthoDB" id="407598at2759"/>